<dbReference type="AlphaFoldDB" id="A0A8R7V844"/>
<dbReference type="Gramene" id="TuG1812G0700003338.01.T02">
    <property type="protein sequence ID" value="TuG1812G0700003338.01.T02"/>
    <property type="gene ID" value="TuG1812G0700003338.01"/>
</dbReference>
<proteinExistence type="predicted"/>
<reference evidence="1" key="3">
    <citation type="submission" date="2022-06" db="UniProtKB">
        <authorList>
            <consortium name="EnsemblPlants"/>
        </authorList>
    </citation>
    <scope>IDENTIFICATION</scope>
</reference>
<keyword evidence="2" id="KW-1185">Reference proteome</keyword>
<evidence type="ECO:0000313" key="1">
    <source>
        <dbReference type="EnsemblPlants" id="TuG1812G0700003338.01.T01"/>
    </source>
</evidence>
<organism evidence="1 2">
    <name type="scientific">Triticum urartu</name>
    <name type="common">Red wild einkorn</name>
    <name type="synonym">Crithodium urartu</name>
    <dbReference type="NCBI Taxonomy" id="4572"/>
    <lineage>
        <taxon>Eukaryota</taxon>
        <taxon>Viridiplantae</taxon>
        <taxon>Streptophyta</taxon>
        <taxon>Embryophyta</taxon>
        <taxon>Tracheophyta</taxon>
        <taxon>Spermatophyta</taxon>
        <taxon>Magnoliopsida</taxon>
        <taxon>Liliopsida</taxon>
        <taxon>Poales</taxon>
        <taxon>Poaceae</taxon>
        <taxon>BOP clade</taxon>
        <taxon>Pooideae</taxon>
        <taxon>Triticodae</taxon>
        <taxon>Triticeae</taxon>
        <taxon>Triticinae</taxon>
        <taxon>Triticum</taxon>
    </lineage>
</organism>
<dbReference type="EnsemblPlants" id="TuG1812G0700003338.01.T01">
    <property type="protein sequence ID" value="TuG1812G0700003338.01.T01"/>
    <property type="gene ID" value="TuG1812G0700003338.01"/>
</dbReference>
<evidence type="ECO:0000313" key="2">
    <source>
        <dbReference type="Proteomes" id="UP000015106"/>
    </source>
</evidence>
<protein>
    <submittedName>
        <fullName evidence="1">Uncharacterized protein</fullName>
    </submittedName>
</protein>
<dbReference type="Gramene" id="TuG1812G0700003338.01.T01">
    <property type="protein sequence ID" value="TuG1812G0700003338.01.T01"/>
    <property type="gene ID" value="TuG1812G0700003338.01"/>
</dbReference>
<reference evidence="1" key="2">
    <citation type="submission" date="2018-03" db="EMBL/GenBank/DDBJ databases">
        <title>The Triticum urartu genome reveals the dynamic nature of wheat genome evolution.</title>
        <authorList>
            <person name="Ling H."/>
            <person name="Ma B."/>
            <person name="Shi X."/>
            <person name="Liu H."/>
            <person name="Dong L."/>
            <person name="Sun H."/>
            <person name="Cao Y."/>
            <person name="Gao Q."/>
            <person name="Zheng S."/>
            <person name="Li Y."/>
            <person name="Yu Y."/>
            <person name="Du H."/>
            <person name="Qi M."/>
            <person name="Li Y."/>
            <person name="Yu H."/>
            <person name="Cui Y."/>
            <person name="Wang N."/>
            <person name="Chen C."/>
            <person name="Wu H."/>
            <person name="Zhao Y."/>
            <person name="Zhang J."/>
            <person name="Li Y."/>
            <person name="Zhou W."/>
            <person name="Zhang B."/>
            <person name="Hu W."/>
            <person name="Eijk M."/>
            <person name="Tang J."/>
            <person name="Witsenboer H."/>
            <person name="Zhao S."/>
            <person name="Li Z."/>
            <person name="Zhang A."/>
            <person name="Wang D."/>
            <person name="Liang C."/>
        </authorList>
    </citation>
    <scope>NUCLEOTIDE SEQUENCE [LARGE SCALE GENOMIC DNA]</scope>
    <source>
        <strain evidence="1">cv. G1812</strain>
    </source>
</reference>
<dbReference type="EnsemblPlants" id="TuG1812G0700003338.01.T02">
    <property type="protein sequence ID" value="TuG1812G0700003338.01.T02"/>
    <property type="gene ID" value="TuG1812G0700003338.01"/>
</dbReference>
<accession>A0A8R7V844</accession>
<sequence length="70" mass="7875">MEKSGNIHSALLFFGLGCRQLPITTRESYFGRKENTILVFIHLYACVSLMKHKGCPSDQSRMILGVFLLG</sequence>
<reference evidence="2" key="1">
    <citation type="journal article" date="2013" name="Nature">
        <title>Draft genome of the wheat A-genome progenitor Triticum urartu.</title>
        <authorList>
            <person name="Ling H.Q."/>
            <person name="Zhao S."/>
            <person name="Liu D."/>
            <person name="Wang J."/>
            <person name="Sun H."/>
            <person name="Zhang C."/>
            <person name="Fan H."/>
            <person name="Li D."/>
            <person name="Dong L."/>
            <person name="Tao Y."/>
            <person name="Gao C."/>
            <person name="Wu H."/>
            <person name="Li Y."/>
            <person name="Cui Y."/>
            <person name="Guo X."/>
            <person name="Zheng S."/>
            <person name="Wang B."/>
            <person name="Yu K."/>
            <person name="Liang Q."/>
            <person name="Yang W."/>
            <person name="Lou X."/>
            <person name="Chen J."/>
            <person name="Feng M."/>
            <person name="Jian J."/>
            <person name="Zhang X."/>
            <person name="Luo G."/>
            <person name="Jiang Y."/>
            <person name="Liu J."/>
            <person name="Wang Z."/>
            <person name="Sha Y."/>
            <person name="Zhang B."/>
            <person name="Wu H."/>
            <person name="Tang D."/>
            <person name="Shen Q."/>
            <person name="Xue P."/>
            <person name="Zou S."/>
            <person name="Wang X."/>
            <person name="Liu X."/>
            <person name="Wang F."/>
            <person name="Yang Y."/>
            <person name="An X."/>
            <person name="Dong Z."/>
            <person name="Zhang K."/>
            <person name="Zhang X."/>
            <person name="Luo M.C."/>
            <person name="Dvorak J."/>
            <person name="Tong Y."/>
            <person name="Wang J."/>
            <person name="Yang H."/>
            <person name="Li Z."/>
            <person name="Wang D."/>
            <person name="Zhang A."/>
            <person name="Wang J."/>
        </authorList>
    </citation>
    <scope>NUCLEOTIDE SEQUENCE</scope>
    <source>
        <strain evidence="2">cv. G1812</strain>
    </source>
</reference>
<name>A0A8R7V844_TRIUA</name>
<dbReference type="PROSITE" id="PS51257">
    <property type="entry name" value="PROKAR_LIPOPROTEIN"/>
    <property type="match status" value="1"/>
</dbReference>
<dbReference type="Proteomes" id="UP000015106">
    <property type="component" value="Chromosome 7"/>
</dbReference>